<dbReference type="Proteomes" id="UP001283361">
    <property type="component" value="Unassembled WGS sequence"/>
</dbReference>
<name>A0AAE1E6C3_9GAST</name>
<accession>A0AAE1E6C3</accession>
<proteinExistence type="predicted"/>
<evidence type="ECO:0000313" key="2">
    <source>
        <dbReference type="Proteomes" id="UP001283361"/>
    </source>
</evidence>
<dbReference type="EMBL" id="JAWDGP010000969">
    <property type="protein sequence ID" value="KAK3795886.1"/>
    <property type="molecule type" value="Genomic_DNA"/>
</dbReference>
<dbReference type="AlphaFoldDB" id="A0AAE1E6C3"/>
<comment type="caution">
    <text evidence="1">The sequence shown here is derived from an EMBL/GenBank/DDBJ whole genome shotgun (WGS) entry which is preliminary data.</text>
</comment>
<keyword evidence="2" id="KW-1185">Reference proteome</keyword>
<reference evidence="1" key="1">
    <citation type="journal article" date="2023" name="G3 (Bethesda)">
        <title>A reference genome for the long-term kleptoplast-retaining sea slug Elysia crispata morphotype clarki.</title>
        <authorList>
            <person name="Eastman K.E."/>
            <person name="Pendleton A.L."/>
            <person name="Shaikh M.A."/>
            <person name="Suttiyut T."/>
            <person name="Ogas R."/>
            <person name="Tomko P."/>
            <person name="Gavelis G."/>
            <person name="Widhalm J.R."/>
            <person name="Wisecaver J.H."/>
        </authorList>
    </citation>
    <scope>NUCLEOTIDE SEQUENCE</scope>
    <source>
        <strain evidence="1">ECLA1</strain>
    </source>
</reference>
<protein>
    <submittedName>
        <fullName evidence="1">Uncharacterized protein</fullName>
    </submittedName>
</protein>
<gene>
    <name evidence="1" type="ORF">RRG08_040682</name>
</gene>
<evidence type="ECO:0000313" key="1">
    <source>
        <dbReference type="EMBL" id="KAK3795886.1"/>
    </source>
</evidence>
<sequence>MYGVRRGHIFLVVICRFKVKSSTTLNTTIRTILLFILKRQWYAVDWSHQSSTKTIDRSRYFKTPVIYCRLESPELPNRVTARDILRCRGNL</sequence>
<organism evidence="1 2">
    <name type="scientific">Elysia crispata</name>
    <name type="common">lettuce slug</name>
    <dbReference type="NCBI Taxonomy" id="231223"/>
    <lineage>
        <taxon>Eukaryota</taxon>
        <taxon>Metazoa</taxon>
        <taxon>Spiralia</taxon>
        <taxon>Lophotrochozoa</taxon>
        <taxon>Mollusca</taxon>
        <taxon>Gastropoda</taxon>
        <taxon>Heterobranchia</taxon>
        <taxon>Euthyneura</taxon>
        <taxon>Panpulmonata</taxon>
        <taxon>Sacoglossa</taxon>
        <taxon>Placobranchoidea</taxon>
        <taxon>Plakobranchidae</taxon>
        <taxon>Elysia</taxon>
    </lineage>
</organism>